<dbReference type="InterPro" id="IPR029226">
    <property type="entry name" value="Ecp2-like"/>
</dbReference>
<comment type="caution">
    <text evidence="3">The sequence shown here is derived from an EMBL/GenBank/DDBJ whole genome shotgun (WGS) entry which is preliminary data.</text>
</comment>
<feature type="chain" id="PRO_5040484723" description="Ecp2 effector protein-like domain-containing protein" evidence="1">
    <location>
        <begin position="21"/>
        <end position="241"/>
    </location>
</feature>
<feature type="signal peptide" evidence="1">
    <location>
        <begin position="1"/>
        <end position="20"/>
    </location>
</feature>
<organism evidence="3 4">
    <name type="scientific">Cryphonectria parasitica (strain ATCC 38755 / EP155)</name>
    <dbReference type="NCBI Taxonomy" id="660469"/>
    <lineage>
        <taxon>Eukaryota</taxon>
        <taxon>Fungi</taxon>
        <taxon>Dikarya</taxon>
        <taxon>Ascomycota</taxon>
        <taxon>Pezizomycotina</taxon>
        <taxon>Sordariomycetes</taxon>
        <taxon>Sordariomycetidae</taxon>
        <taxon>Diaporthales</taxon>
        <taxon>Cryphonectriaceae</taxon>
        <taxon>Cryphonectria-Endothia species complex</taxon>
        <taxon>Cryphonectria</taxon>
    </lineage>
</organism>
<dbReference type="EMBL" id="MU032344">
    <property type="protein sequence ID" value="KAF3771165.1"/>
    <property type="molecule type" value="Genomic_DNA"/>
</dbReference>
<gene>
    <name evidence="3" type="ORF">M406DRAFT_67491</name>
</gene>
<dbReference type="Proteomes" id="UP000803844">
    <property type="component" value="Unassembled WGS sequence"/>
</dbReference>
<keyword evidence="4" id="KW-1185">Reference proteome</keyword>
<evidence type="ECO:0000259" key="2">
    <source>
        <dbReference type="Pfam" id="PF14856"/>
    </source>
</evidence>
<name>A0A9P4YEZ7_CRYP1</name>
<evidence type="ECO:0000256" key="1">
    <source>
        <dbReference type="SAM" id="SignalP"/>
    </source>
</evidence>
<evidence type="ECO:0000313" key="4">
    <source>
        <dbReference type="Proteomes" id="UP000803844"/>
    </source>
</evidence>
<proteinExistence type="predicted"/>
<dbReference type="OrthoDB" id="5215277at2759"/>
<sequence length="241" mass="26260">MHFKFTLVKCLATLASLATASPLFTHIHPVDHPKGLFAHKLIDTQVHPSVPVQVIWHNTASNGTATIIGGLGVDTNNKNLTYPNTNGSSSITACGHNVSYDDVSPSRTTIIREDCLSLVHQLNAVPGFWELSRWREEDNDSSSNFTSLASNGTCEFAVQRLGGRGVGLQLDNTTMSHNTSDIVIIGNQDVVNVLNASVYDLAAGADEPYMDRMRAQGHMDCKWSFSVNATMEFRIQLATSQ</sequence>
<accession>A0A9P4YEZ7</accession>
<keyword evidence="1" id="KW-0732">Signal</keyword>
<dbReference type="GeneID" id="63842198"/>
<evidence type="ECO:0000313" key="3">
    <source>
        <dbReference type="EMBL" id="KAF3771165.1"/>
    </source>
</evidence>
<reference evidence="3" key="1">
    <citation type="journal article" date="2020" name="Phytopathology">
        <title>Genome sequence of the chestnut blight fungus Cryphonectria parasitica EP155: A fundamental resource for an archetypical invasive plant pathogen.</title>
        <authorList>
            <person name="Crouch J.A."/>
            <person name="Dawe A."/>
            <person name="Aerts A."/>
            <person name="Barry K."/>
            <person name="Churchill A.C.L."/>
            <person name="Grimwood J."/>
            <person name="Hillman B."/>
            <person name="Milgroom M.G."/>
            <person name="Pangilinan J."/>
            <person name="Smith M."/>
            <person name="Salamov A."/>
            <person name="Schmutz J."/>
            <person name="Yadav J."/>
            <person name="Grigoriev I.V."/>
            <person name="Nuss D."/>
        </authorList>
    </citation>
    <scope>NUCLEOTIDE SEQUENCE</scope>
    <source>
        <strain evidence="3">EP155</strain>
    </source>
</reference>
<feature type="domain" description="Ecp2 effector protein-like" evidence="2">
    <location>
        <begin position="94"/>
        <end position="221"/>
    </location>
</feature>
<protein>
    <recommendedName>
        <fullName evidence="2">Ecp2 effector protein-like domain-containing protein</fullName>
    </recommendedName>
</protein>
<dbReference type="Pfam" id="PF14856">
    <property type="entry name" value="Hce2"/>
    <property type="match status" value="1"/>
</dbReference>
<dbReference type="RefSeq" id="XP_040782126.1">
    <property type="nucleotide sequence ID" value="XM_040925069.1"/>
</dbReference>
<dbReference type="AlphaFoldDB" id="A0A9P4YEZ7"/>